<dbReference type="AlphaFoldDB" id="A0AAW7MKT9"/>
<evidence type="ECO:0000313" key="1">
    <source>
        <dbReference type="EMBL" id="MDN4573374.1"/>
    </source>
</evidence>
<reference evidence="1" key="1">
    <citation type="submission" date="2018-04" db="EMBL/GenBank/DDBJ databases">
        <authorList>
            <person name="Jy Z."/>
        </authorList>
    </citation>
    <scope>NUCLEOTIDE SEQUENCE</scope>
    <source>
        <strain evidence="2">AS13</strain>
        <strain evidence="1">LA18</strain>
    </source>
</reference>
<name>A0AAW7MKT9_9BURK</name>
<keyword evidence="3" id="KW-1185">Reference proteome</keyword>
<dbReference type="Proteomes" id="UP001172788">
    <property type="component" value="Unassembled WGS sequence"/>
</dbReference>
<comment type="caution">
    <text evidence="1">The sequence shown here is derived from an EMBL/GenBank/DDBJ whole genome shotgun (WGS) entry which is preliminary data.</text>
</comment>
<gene>
    <name evidence="1" type="ORF">DBA34_08895</name>
    <name evidence="2" type="ORF">DBB29_12375</name>
</gene>
<sequence length="157" mass="17317">MTDGNCTRISSSIGKVSEVELKKHSFDLVHFPLYLSQKVAPRTRIEVTDDHRGDHDLMACYEGGQHPRTWKYASLIADENGCATGSDDFYHMVHTAFGAHADGLNYIGFTRGGPPVYAPLFALAILYKKFGKGIYKAGDVLPTPCPELTAGVYYTVR</sequence>
<organism evidence="1 4">
    <name type="scientific">Pandoraea cepalis</name>
    <dbReference type="NCBI Taxonomy" id="2508294"/>
    <lineage>
        <taxon>Bacteria</taxon>
        <taxon>Pseudomonadati</taxon>
        <taxon>Pseudomonadota</taxon>
        <taxon>Betaproteobacteria</taxon>
        <taxon>Burkholderiales</taxon>
        <taxon>Burkholderiaceae</taxon>
        <taxon>Pandoraea</taxon>
    </lineage>
</organism>
<protein>
    <submittedName>
        <fullName evidence="1">Uncharacterized protein</fullName>
    </submittedName>
</protein>
<dbReference type="EMBL" id="QAIC01000035">
    <property type="protein sequence ID" value="MDN4573374.1"/>
    <property type="molecule type" value="Genomic_DNA"/>
</dbReference>
<evidence type="ECO:0000313" key="3">
    <source>
        <dbReference type="Proteomes" id="UP001172788"/>
    </source>
</evidence>
<dbReference type="RefSeq" id="WP_301234323.1">
    <property type="nucleotide sequence ID" value="NZ_QAIC01000035.1"/>
</dbReference>
<dbReference type="Proteomes" id="UP001172791">
    <property type="component" value="Unassembled WGS sequence"/>
</dbReference>
<evidence type="ECO:0000313" key="2">
    <source>
        <dbReference type="EMBL" id="MDN4578911.1"/>
    </source>
</evidence>
<evidence type="ECO:0000313" key="4">
    <source>
        <dbReference type="Proteomes" id="UP001172791"/>
    </source>
</evidence>
<accession>A0AAW7MKT9</accession>
<dbReference type="EMBL" id="QAID01000041">
    <property type="protein sequence ID" value="MDN4578911.1"/>
    <property type="molecule type" value="Genomic_DNA"/>
</dbReference>
<proteinExistence type="predicted"/>